<dbReference type="SUPFAM" id="SSF56235">
    <property type="entry name" value="N-terminal nucleophile aminohydrolases (Ntn hydrolases)"/>
    <property type="match status" value="1"/>
</dbReference>
<dbReference type="SUPFAM" id="SSF52402">
    <property type="entry name" value="Adenine nucleotide alpha hydrolases-like"/>
    <property type="match status" value="1"/>
</dbReference>
<name>A0AAD7UPW3_9STRA</name>
<keyword evidence="1" id="KW-0028">Amino-acid biosynthesis</keyword>
<dbReference type="AlphaFoldDB" id="A0AAD7UPW3"/>
<dbReference type="InterPro" id="IPR001962">
    <property type="entry name" value="Asn_synthase"/>
</dbReference>
<accession>A0AAD7UPW3</accession>
<evidence type="ECO:0000256" key="2">
    <source>
        <dbReference type="ARBA" id="ARBA00022888"/>
    </source>
</evidence>
<evidence type="ECO:0000313" key="6">
    <source>
        <dbReference type="Proteomes" id="UP001230188"/>
    </source>
</evidence>
<dbReference type="InterPro" id="IPR014729">
    <property type="entry name" value="Rossmann-like_a/b/a_fold"/>
</dbReference>
<dbReference type="InterPro" id="IPR051857">
    <property type="entry name" value="Asn_synthetase_domain"/>
</dbReference>
<dbReference type="Gene3D" id="3.60.20.10">
    <property type="entry name" value="Glutamine Phosphoribosylpyrophosphate, subunit 1, domain 1"/>
    <property type="match status" value="1"/>
</dbReference>
<dbReference type="CDD" id="cd01991">
    <property type="entry name" value="Asn_synthase_B_C"/>
    <property type="match status" value="1"/>
</dbReference>
<dbReference type="GO" id="GO:0006529">
    <property type="term" value="P:asparagine biosynthetic process"/>
    <property type="evidence" value="ECO:0007669"/>
    <property type="project" value="UniProtKB-KW"/>
</dbReference>
<evidence type="ECO:0000256" key="1">
    <source>
        <dbReference type="ARBA" id="ARBA00022605"/>
    </source>
</evidence>
<dbReference type="Pfam" id="PF00733">
    <property type="entry name" value="Asn_synthase"/>
    <property type="match status" value="2"/>
</dbReference>
<gene>
    <name evidence="5" type="ORF">CTAYLR_000742</name>
</gene>
<comment type="caution">
    <text evidence="5">The sequence shown here is derived from an EMBL/GenBank/DDBJ whole genome shotgun (WGS) entry which is preliminary data.</text>
</comment>
<feature type="domain" description="Asparagine synthetase" evidence="4">
    <location>
        <begin position="512"/>
        <end position="639"/>
    </location>
</feature>
<dbReference type="PANTHER" id="PTHR45937:SF1">
    <property type="entry name" value="ASPARAGINE SYNTHETASE DOMAIN-CONTAINING PROTEIN 1"/>
    <property type="match status" value="1"/>
</dbReference>
<organism evidence="5 6">
    <name type="scientific">Chrysophaeum taylorii</name>
    <dbReference type="NCBI Taxonomy" id="2483200"/>
    <lineage>
        <taxon>Eukaryota</taxon>
        <taxon>Sar</taxon>
        <taxon>Stramenopiles</taxon>
        <taxon>Ochrophyta</taxon>
        <taxon>Pelagophyceae</taxon>
        <taxon>Pelagomonadales</taxon>
        <taxon>Pelagomonadaceae</taxon>
        <taxon>Chrysophaeum</taxon>
    </lineage>
</organism>
<dbReference type="EMBL" id="JAQMWT010000005">
    <property type="protein sequence ID" value="KAJ8614419.1"/>
    <property type="molecule type" value="Genomic_DNA"/>
</dbReference>
<proteinExistence type="predicted"/>
<keyword evidence="3" id="KW-0315">Glutamine amidotransferase</keyword>
<reference evidence="5" key="1">
    <citation type="submission" date="2023-01" db="EMBL/GenBank/DDBJ databases">
        <title>Metagenome sequencing of chrysophaentin producing Chrysophaeum taylorii.</title>
        <authorList>
            <person name="Davison J."/>
            <person name="Bewley C."/>
        </authorList>
    </citation>
    <scope>NUCLEOTIDE SEQUENCE</scope>
    <source>
        <strain evidence="5">NIES-1699</strain>
    </source>
</reference>
<protein>
    <recommendedName>
        <fullName evidence="4">Asparagine synthetase domain-containing protein</fullName>
    </recommendedName>
</protein>
<evidence type="ECO:0000313" key="5">
    <source>
        <dbReference type="EMBL" id="KAJ8614419.1"/>
    </source>
</evidence>
<dbReference type="Gene3D" id="3.40.50.620">
    <property type="entry name" value="HUPs"/>
    <property type="match status" value="2"/>
</dbReference>
<keyword evidence="2" id="KW-0061">Asparagine biosynthesis</keyword>
<dbReference type="PANTHER" id="PTHR45937">
    <property type="entry name" value="ASPARAGINE SYNTHETASE DOMAIN-CONTAINING PROTEIN 1"/>
    <property type="match status" value="1"/>
</dbReference>
<evidence type="ECO:0000259" key="4">
    <source>
        <dbReference type="Pfam" id="PF00733"/>
    </source>
</evidence>
<dbReference type="GO" id="GO:0004066">
    <property type="term" value="F:asparagine synthase (glutamine-hydrolyzing) activity"/>
    <property type="evidence" value="ECO:0007669"/>
    <property type="project" value="InterPro"/>
</dbReference>
<dbReference type="Proteomes" id="UP001230188">
    <property type="component" value="Unassembled WGS sequence"/>
</dbReference>
<dbReference type="InterPro" id="IPR029055">
    <property type="entry name" value="Ntn_hydrolases_N"/>
</dbReference>
<feature type="domain" description="Asparagine synthetase" evidence="4">
    <location>
        <begin position="268"/>
        <end position="344"/>
    </location>
</feature>
<evidence type="ECO:0000256" key="3">
    <source>
        <dbReference type="ARBA" id="ARBA00022962"/>
    </source>
</evidence>
<keyword evidence="6" id="KW-1185">Reference proteome</keyword>
<sequence>MCGIVVLVWPRPTAPDAAGRRAAVLQAARGAIERRGPDGIDAVAPAAEPVALCASVLRMRRGEGWRQPASDEASGCVLCWNGEWYATDEGAPAPASCDTRSVLALLVSVVEGCRDAFDARANVASALAAAVRGPYAFAFWIPRVRTVVYGRDPFGRRSLLRGGKTCSECFGIASVTPSSAGSSSDWEEVSTRGLAAVRVGEDGSVEALPEVPWPREPLLDAVGWPDDEGLELERKRLTSSAREFAATARDSNDDDDESHRGAADRMLAVLSEAVRRRVVEATSLAVLFSGGIDSAVLAALCDTHLDAERPIELVNVAFGARGRVDADVTPDRLAARRTLRELRALSPARDWRLVEVVVDAATLGRSASHVLSLASPSDTHMDFNIAAVLRHAAQGVGVLFKEEDDDIGRRPGGGLLRYATAESPREDHLRADDQQCVSVYARTPKKPARRCANVAHPRCARRQCGNCCRREGGGGDCGAHPRRRTGDEKRAIAAIDAARLALRENNNTAAAADEEPTLDDRGLIMVDGSSYACESRLLVLGTGADELLAGYARHRTAWRRGGRDALRAEISYDLSRIARRNLGRDDRVISDAGKEARFPFLDEDVVALARIGLDLGVVADLDLPPGIGCKRVLRDVARRLGLVECAALQKRAIQFGTRIAAHSNRLAFGSNRRADGASTFSHHHLVGQTVEPPVEPVIAAA</sequence>